<comment type="caution">
    <text evidence="3">The sequence shown here is derived from an EMBL/GenBank/DDBJ whole genome shotgun (WGS) entry which is preliminary data.</text>
</comment>
<dbReference type="InterPro" id="IPR001375">
    <property type="entry name" value="Peptidase_S9_cat"/>
</dbReference>
<dbReference type="InterPro" id="IPR011042">
    <property type="entry name" value="6-blade_b-propeller_TolB-like"/>
</dbReference>
<feature type="domain" description="Peptidase S9 prolyl oligopeptidase catalytic" evidence="2">
    <location>
        <begin position="628"/>
        <end position="781"/>
    </location>
</feature>
<dbReference type="GO" id="GO:0006508">
    <property type="term" value="P:proteolysis"/>
    <property type="evidence" value="ECO:0007669"/>
    <property type="project" value="InterPro"/>
</dbReference>
<dbReference type="SUPFAM" id="SSF82171">
    <property type="entry name" value="DPP6 N-terminal domain-like"/>
    <property type="match status" value="1"/>
</dbReference>
<dbReference type="OrthoDB" id="108903at2"/>
<evidence type="ECO:0000259" key="2">
    <source>
        <dbReference type="Pfam" id="PF00326"/>
    </source>
</evidence>
<gene>
    <name evidence="3" type="ORF">DYY88_20310</name>
</gene>
<dbReference type="PANTHER" id="PTHR42776:SF28">
    <property type="entry name" value="GLUTAMYL ENDOPEPTIDASE, CHLOROPLASTIC-RELATED"/>
    <property type="match status" value="1"/>
</dbReference>
<dbReference type="InterPro" id="IPR029058">
    <property type="entry name" value="AB_hydrolase_fold"/>
</dbReference>
<evidence type="ECO:0000313" key="4">
    <source>
        <dbReference type="Proteomes" id="UP000292459"/>
    </source>
</evidence>
<dbReference type="Proteomes" id="UP000292459">
    <property type="component" value="Unassembled WGS sequence"/>
</dbReference>
<accession>A0A4Q7E2E7</accession>
<sequence>MAQATWQQPPEPIASMLDTPWYPGVIISPNHQWLVRLHRPALTPLAELAQPRLELAGLQLNPALRAPAQAYGFVGLTVQAIATGEQVDIALPQAAGIRNFRWSPTGNLLAFTLDEPTGVALWVADMTTAKAWQLTEPTLNNTYGAPCRWLANDAGLLCKMVPANLGPAPIAHAVPTGPRIEQNLGRTAPVRTYTNLLESPADEALFEHYLTSELARVDLQGDRIVLTAPQLIAAAAPSPDGQWILLRTIQRPFSYQVPARLFPKRISVLNQAGEEVYRVDDLPLADDIPVTFDSVRTGRRTTGWRSDRPATLYWIEALDGGDASAEVEYRDAVFQLSAPFQQPPEPLWQTQLRYNDILWGHDTLALGIEAWYDTRRVRVWQLNPETPAQPPTLLDDRDYQDRYNDPGQPMTTPGPYQRRVLMLSPDQQSLYLRGRGASPEGVYPFLDRWHLATQAKTRLWQAADPYYESVVALLNDDATQIITHRESTAETPNYWRHDLMTGEAIALTDFADPRPWYRDLVPQVIRYERADGVMLSATLYLPPGHDPATDGPLPTFLWAYPQEFKSRDAASQVTTAENAFRRPYAYDPRFLLTQGYAIVMGPTMPIIGEGDAEPNDTYVEQLTQSAEAVVNYLVEQGISRRDQLAIGGHSYGAFTAANLLAHTDLFQAGIANSGAYNRSLTPFGFQGEQRTFWDATDTYLTMSPFTHAAKINEPLLLIHGANDENAGTYPIQSERLYGAIKGLGGTVRWVELPLEGHGYESREAVGHVLWEMERWLATYLKQPERASPDTEQPAAIAP</sequence>
<evidence type="ECO:0000313" key="3">
    <source>
        <dbReference type="EMBL" id="RZM75715.1"/>
    </source>
</evidence>
<keyword evidence="1" id="KW-0378">Hydrolase</keyword>
<dbReference type="GO" id="GO:0004252">
    <property type="term" value="F:serine-type endopeptidase activity"/>
    <property type="evidence" value="ECO:0007669"/>
    <property type="project" value="TreeGrafter"/>
</dbReference>
<name>A0A4Q7E2E7_9CYAN</name>
<keyword evidence="4" id="KW-1185">Reference proteome</keyword>
<protein>
    <submittedName>
        <fullName evidence="3">S9 family peptidase</fullName>
    </submittedName>
</protein>
<dbReference type="Pfam" id="PF00326">
    <property type="entry name" value="Peptidase_S9"/>
    <property type="match status" value="1"/>
</dbReference>
<dbReference type="EMBL" id="QVFV01000007">
    <property type="protein sequence ID" value="RZM75715.1"/>
    <property type="molecule type" value="Genomic_DNA"/>
</dbReference>
<evidence type="ECO:0000256" key="1">
    <source>
        <dbReference type="ARBA" id="ARBA00022801"/>
    </source>
</evidence>
<reference evidence="3 4" key="1">
    <citation type="submission" date="2018-11" db="EMBL/GenBank/DDBJ databases">
        <title>Whole genome sequencing of an environmental sample.</title>
        <authorList>
            <person name="Sarangi A.N."/>
            <person name="Singh D."/>
            <person name="Tripathy S."/>
        </authorList>
    </citation>
    <scope>NUCLEOTIDE SEQUENCE [LARGE SCALE GENOMIC DNA]</scope>
    <source>
        <strain evidence="3 4">Lakshadweep</strain>
    </source>
</reference>
<dbReference type="Gene3D" id="3.40.50.1820">
    <property type="entry name" value="alpha/beta hydrolase"/>
    <property type="match status" value="1"/>
</dbReference>
<organism evidence="3 4">
    <name type="scientific">Leptolyngbya iicbica LK</name>
    <dbReference type="NCBI Taxonomy" id="2294035"/>
    <lineage>
        <taxon>Bacteria</taxon>
        <taxon>Bacillati</taxon>
        <taxon>Cyanobacteriota</taxon>
        <taxon>Cyanophyceae</taxon>
        <taxon>Leptolyngbyales</taxon>
        <taxon>Leptolyngbyaceae</taxon>
        <taxon>Leptolyngbya group</taxon>
        <taxon>Leptolyngbya</taxon>
        <taxon>Leptolyngbya iicbica</taxon>
    </lineage>
</organism>
<dbReference type="AlphaFoldDB" id="A0A4Q7E2E7"/>
<dbReference type="SUPFAM" id="SSF53474">
    <property type="entry name" value="alpha/beta-Hydrolases"/>
    <property type="match status" value="1"/>
</dbReference>
<dbReference type="PANTHER" id="PTHR42776">
    <property type="entry name" value="SERINE PEPTIDASE S9 FAMILY MEMBER"/>
    <property type="match status" value="1"/>
</dbReference>
<dbReference type="Gene3D" id="2.120.10.30">
    <property type="entry name" value="TolB, C-terminal domain"/>
    <property type="match status" value="1"/>
</dbReference>
<proteinExistence type="predicted"/>